<accession>A0A0N4TT51</accession>
<dbReference type="Proteomes" id="UP000278627">
    <property type="component" value="Unassembled WGS sequence"/>
</dbReference>
<protein>
    <submittedName>
        <fullName evidence="4">PDZ domain-containing protein</fullName>
    </submittedName>
</protein>
<feature type="domain" description="PDZ" evidence="1">
    <location>
        <begin position="19"/>
        <end position="81"/>
    </location>
</feature>
<evidence type="ECO:0000259" key="1">
    <source>
        <dbReference type="PROSITE" id="PS50106"/>
    </source>
</evidence>
<dbReference type="GO" id="GO:0007186">
    <property type="term" value="P:G protein-coupled receptor signaling pathway"/>
    <property type="evidence" value="ECO:0007669"/>
    <property type="project" value="TreeGrafter"/>
</dbReference>
<proteinExistence type="predicted"/>
<dbReference type="AlphaFoldDB" id="A0A0N4TT51"/>
<dbReference type="PROSITE" id="PS50106">
    <property type="entry name" value="PDZ"/>
    <property type="match status" value="1"/>
</dbReference>
<dbReference type="InterPro" id="IPR001478">
    <property type="entry name" value="PDZ"/>
</dbReference>
<evidence type="ECO:0000313" key="2">
    <source>
        <dbReference type="EMBL" id="VDN93051.1"/>
    </source>
</evidence>
<dbReference type="PANTHER" id="PTHR45872:SF2">
    <property type="entry name" value="RHO GUANINE NUCLEOTIDE EXCHANGE FACTOR 2, ISOFORM D"/>
    <property type="match status" value="1"/>
</dbReference>
<dbReference type="SMART" id="SM00228">
    <property type="entry name" value="PDZ"/>
    <property type="match status" value="1"/>
</dbReference>
<sequence length="197" mass="22317">MLVKCYYTLQSTVPLVQRCVVVTRQVDGYGLTVTGDHPVFVHTVKPDGAAFNAGVRQGDKILKVNGMPVTASNHLEVVRMISGGQTVALTLLGPPPEPLTLDVREVLQMRAHESKAVITEPILIENERKEEWKRKRVKIIRQMLDEERRHVESLRETSVEGIQLERALQRIESLQNQLRNIEPVVTQVFSGIYWNVC</sequence>
<gene>
    <name evidence="2" type="ORF">BPAG_LOCUS11865</name>
</gene>
<reference evidence="4" key="1">
    <citation type="submission" date="2017-02" db="UniProtKB">
        <authorList>
            <consortium name="WormBaseParasite"/>
        </authorList>
    </citation>
    <scope>IDENTIFICATION</scope>
</reference>
<dbReference type="WBParaSite" id="BPAG_0001190301-mRNA-1">
    <property type="protein sequence ID" value="BPAG_0001190301-mRNA-1"/>
    <property type="gene ID" value="BPAG_0001190301"/>
</dbReference>
<reference evidence="2 3" key="2">
    <citation type="submission" date="2018-11" db="EMBL/GenBank/DDBJ databases">
        <authorList>
            <consortium name="Pathogen Informatics"/>
        </authorList>
    </citation>
    <scope>NUCLEOTIDE SEQUENCE [LARGE SCALE GENOMIC DNA]</scope>
</reference>
<keyword evidence="3" id="KW-1185">Reference proteome</keyword>
<dbReference type="SUPFAM" id="SSF50156">
    <property type="entry name" value="PDZ domain-like"/>
    <property type="match status" value="1"/>
</dbReference>
<dbReference type="GO" id="GO:0001664">
    <property type="term" value="F:G protein-coupled receptor binding"/>
    <property type="evidence" value="ECO:0007669"/>
    <property type="project" value="TreeGrafter"/>
</dbReference>
<dbReference type="EMBL" id="UZAD01013254">
    <property type="protein sequence ID" value="VDN93051.1"/>
    <property type="molecule type" value="Genomic_DNA"/>
</dbReference>
<dbReference type="InterPro" id="IPR036034">
    <property type="entry name" value="PDZ_sf"/>
</dbReference>
<dbReference type="PANTHER" id="PTHR45872">
    <property type="entry name" value="RHO GUANINE NUCLEOTIDE EXCHANGE FACTOR 2, ISOFORM D"/>
    <property type="match status" value="1"/>
</dbReference>
<name>A0A0N4TT51_BRUPA</name>
<dbReference type="GO" id="GO:0005085">
    <property type="term" value="F:guanyl-nucleotide exchange factor activity"/>
    <property type="evidence" value="ECO:0007669"/>
    <property type="project" value="TreeGrafter"/>
</dbReference>
<dbReference type="STRING" id="6280.A0A0N4TT51"/>
<evidence type="ECO:0000313" key="3">
    <source>
        <dbReference type="Proteomes" id="UP000278627"/>
    </source>
</evidence>
<evidence type="ECO:0000313" key="4">
    <source>
        <dbReference type="WBParaSite" id="BPAG_0001190301-mRNA-1"/>
    </source>
</evidence>
<dbReference type="Gene3D" id="2.30.42.10">
    <property type="match status" value="1"/>
</dbReference>
<dbReference type="Pfam" id="PF00595">
    <property type="entry name" value="PDZ"/>
    <property type="match status" value="1"/>
</dbReference>
<dbReference type="GO" id="GO:0005737">
    <property type="term" value="C:cytoplasm"/>
    <property type="evidence" value="ECO:0007669"/>
    <property type="project" value="TreeGrafter"/>
</dbReference>
<organism evidence="4">
    <name type="scientific">Brugia pahangi</name>
    <name type="common">Filarial nematode worm</name>
    <dbReference type="NCBI Taxonomy" id="6280"/>
    <lineage>
        <taxon>Eukaryota</taxon>
        <taxon>Metazoa</taxon>
        <taxon>Ecdysozoa</taxon>
        <taxon>Nematoda</taxon>
        <taxon>Chromadorea</taxon>
        <taxon>Rhabditida</taxon>
        <taxon>Spirurina</taxon>
        <taxon>Spiruromorpha</taxon>
        <taxon>Filarioidea</taxon>
        <taxon>Onchocercidae</taxon>
        <taxon>Brugia</taxon>
    </lineage>
</organism>